<feature type="non-terminal residue" evidence="3">
    <location>
        <position position="641"/>
    </location>
</feature>
<gene>
    <name evidence="3" type="ORF">GSPATT00002056001</name>
</gene>
<organism evidence="3 4">
    <name type="scientific">Paramecium tetraurelia</name>
    <dbReference type="NCBI Taxonomy" id="5888"/>
    <lineage>
        <taxon>Eukaryota</taxon>
        <taxon>Sar</taxon>
        <taxon>Alveolata</taxon>
        <taxon>Ciliophora</taxon>
        <taxon>Intramacronucleata</taxon>
        <taxon>Oligohymenophorea</taxon>
        <taxon>Peniculida</taxon>
        <taxon>Parameciidae</taxon>
        <taxon>Paramecium</taxon>
    </lineage>
</organism>
<dbReference type="KEGG" id="ptm:GSPATT00002056001"/>
<name>A0D7J7_PARTE</name>
<protein>
    <submittedName>
        <fullName evidence="3">Uncharacterized protein</fullName>
    </submittedName>
</protein>
<dbReference type="EMBL" id="CT868318">
    <property type="protein sequence ID" value="CAK79014.1"/>
    <property type="molecule type" value="Genomic_DNA"/>
</dbReference>
<evidence type="ECO:0000256" key="1">
    <source>
        <dbReference type="SAM" id="Coils"/>
    </source>
</evidence>
<feature type="compositionally biased region" description="Polar residues" evidence="2">
    <location>
        <begin position="630"/>
        <end position="641"/>
    </location>
</feature>
<keyword evidence="1" id="KW-0175">Coiled coil</keyword>
<dbReference type="Proteomes" id="UP000000600">
    <property type="component" value="Unassembled WGS sequence"/>
</dbReference>
<dbReference type="RefSeq" id="XP_001446411.1">
    <property type="nucleotide sequence ID" value="XM_001446374.2"/>
</dbReference>
<dbReference type="HOGENOM" id="CLU_427382_0_0_1"/>
<evidence type="ECO:0000313" key="3">
    <source>
        <dbReference type="EMBL" id="CAK79014.1"/>
    </source>
</evidence>
<dbReference type="AlphaFoldDB" id="A0D7J7"/>
<dbReference type="OrthoDB" id="313197at2759"/>
<reference evidence="3 4" key="1">
    <citation type="journal article" date="2006" name="Nature">
        <title>Global trends of whole-genome duplications revealed by the ciliate Paramecium tetraurelia.</title>
        <authorList>
            <consortium name="Genoscope"/>
            <person name="Aury J.-M."/>
            <person name="Jaillon O."/>
            <person name="Duret L."/>
            <person name="Noel B."/>
            <person name="Jubin C."/>
            <person name="Porcel B.M."/>
            <person name="Segurens B."/>
            <person name="Daubin V."/>
            <person name="Anthouard V."/>
            <person name="Aiach N."/>
            <person name="Arnaiz O."/>
            <person name="Billaut A."/>
            <person name="Beisson J."/>
            <person name="Blanc I."/>
            <person name="Bouhouche K."/>
            <person name="Camara F."/>
            <person name="Duharcourt S."/>
            <person name="Guigo R."/>
            <person name="Gogendeau D."/>
            <person name="Katinka M."/>
            <person name="Keller A.-M."/>
            <person name="Kissmehl R."/>
            <person name="Klotz C."/>
            <person name="Koll F."/>
            <person name="Le Moue A."/>
            <person name="Lepere C."/>
            <person name="Malinsky S."/>
            <person name="Nowacki M."/>
            <person name="Nowak J.K."/>
            <person name="Plattner H."/>
            <person name="Poulain J."/>
            <person name="Ruiz F."/>
            <person name="Serrano V."/>
            <person name="Zagulski M."/>
            <person name="Dessen P."/>
            <person name="Betermier M."/>
            <person name="Weissenbach J."/>
            <person name="Scarpelli C."/>
            <person name="Schachter V."/>
            <person name="Sperling L."/>
            <person name="Meyer E."/>
            <person name="Cohen J."/>
            <person name="Wincker P."/>
        </authorList>
    </citation>
    <scope>NUCLEOTIDE SEQUENCE [LARGE SCALE GENOMIC DNA]</scope>
    <source>
        <strain evidence="3 4">Stock d4-2</strain>
    </source>
</reference>
<sequence>MNRASRHSPRYQNLNDNKKQIQQLNELAISQSHRINDFERKLKNMLKKLNDSQSFQVDQNSNQISELEDEKEDSQLNLFLPDCIFKKTDCGQIFDQKENQDQQLNVMSNNEEQFFVVGQKPYSEQKQEINCQNSHQDKVQHTYLQQNQNNEGKEFFKAEIQLNELSFQNQYENLEEFNEILIYQEESKPQSDEKQLSQECREIDNQNNQTDEIQNQVQLNQRKENQGQENKLQNFLLKITKLLQDKDQKIIKLLNKELIQENILQNIVENEIEKLNVQFNKMSQKQGQQLKKLEMQLQIIMSEKIDQIMAMVRQIFRINHQSKDEDLIDNLVVRKGSINYQQIEEYKVKQYELQYELEESSQKNDAQIKYEPSNNWDQNSNISDIVNKSIHKINDQSLSQNDEKDNNIQNFLNSIASLQQQNIQQGEGLIINQKHRKSISDQFNNQKENIIQQKEVNMLDTEQEKYNGVNQTFNEINQSMNKSEQLQLEILINEKQNFVNNFLIDLEERNKIEIQFEQDEKIQDLIIKIKEIQKHQINNNVVEYINYKLNKLIRSNLQQQQQEQLGKNILIEKDNELTEIIQEKNQNKENQEEIKGNQVEEDVKQLLIYQNKQNKQEVKLEEKDKEKGNLINQINQEQKKI</sequence>
<feature type="compositionally biased region" description="Basic and acidic residues" evidence="2">
    <location>
        <begin position="618"/>
        <end position="628"/>
    </location>
</feature>
<proteinExistence type="predicted"/>
<keyword evidence="4" id="KW-1185">Reference proteome</keyword>
<evidence type="ECO:0000313" key="4">
    <source>
        <dbReference type="Proteomes" id="UP000000600"/>
    </source>
</evidence>
<evidence type="ECO:0000256" key="2">
    <source>
        <dbReference type="SAM" id="MobiDB-lite"/>
    </source>
</evidence>
<feature type="coiled-coil region" evidence="1">
    <location>
        <begin position="401"/>
        <end position="489"/>
    </location>
</feature>
<feature type="region of interest" description="Disordered" evidence="2">
    <location>
        <begin position="618"/>
        <end position="641"/>
    </location>
</feature>
<dbReference type="GeneID" id="5032196"/>
<accession>A0D7J7</accession>
<dbReference type="InParanoid" id="A0D7J7"/>
<feature type="coiled-coil region" evidence="1">
    <location>
        <begin position="196"/>
        <end position="223"/>
    </location>
</feature>
<dbReference type="STRING" id="5888.A0D7J7"/>